<feature type="domain" description="AAA+ ATPase" evidence="7">
    <location>
        <begin position="51"/>
        <end position="202"/>
    </location>
</feature>
<evidence type="ECO:0000259" key="7">
    <source>
        <dbReference type="SMART" id="SM00382"/>
    </source>
</evidence>
<dbReference type="SUPFAM" id="SSF52540">
    <property type="entry name" value="P-loop containing nucleoside triphosphate hydrolases"/>
    <property type="match status" value="1"/>
</dbReference>
<keyword evidence="2" id="KW-0547">Nucleotide-binding</keyword>
<accession>A0A3B1CZC4</accession>
<organism evidence="8">
    <name type="scientific">hydrothermal vent metagenome</name>
    <dbReference type="NCBI Taxonomy" id="652676"/>
    <lineage>
        <taxon>unclassified sequences</taxon>
        <taxon>metagenomes</taxon>
        <taxon>ecological metagenomes</taxon>
    </lineage>
</organism>
<evidence type="ECO:0000256" key="1">
    <source>
        <dbReference type="ARBA" id="ARBA00009625"/>
    </source>
</evidence>
<keyword evidence="3" id="KW-0378">Hydrolase</keyword>
<protein>
    <submittedName>
        <fullName evidence="8">YgfD: protein that forms a complex with the methylmalonyl-CoA mutase in a pathway for conversion of succinyl-CoA to propionyl-CoA</fullName>
    </submittedName>
</protein>
<dbReference type="InterPro" id="IPR052040">
    <property type="entry name" value="GTPase/Isobutyryl-CoA_mutase"/>
</dbReference>
<keyword evidence="5" id="KW-0143">Chaperone</keyword>
<feature type="region of interest" description="Disordered" evidence="6">
    <location>
        <begin position="297"/>
        <end position="323"/>
    </location>
</feature>
<dbReference type="InterPro" id="IPR003593">
    <property type="entry name" value="AAA+_ATPase"/>
</dbReference>
<keyword evidence="4" id="KW-0342">GTP-binding</keyword>
<dbReference type="NCBIfam" id="TIGR00750">
    <property type="entry name" value="lao"/>
    <property type="match status" value="1"/>
</dbReference>
<dbReference type="PANTHER" id="PTHR43087">
    <property type="entry name" value="LYSINE/ARGININE/ORNITHINE TRANSPORT SYSTEM KINASE"/>
    <property type="match status" value="1"/>
</dbReference>
<evidence type="ECO:0000256" key="4">
    <source>
        <dbReference type="ARBA" id="ARBA00023134"/>
    </source>
</evidence>
<reference evidence="8" key="1">
    <citation type="submission" date="2018-06" db="EMBL/GenBank/DDBJ databases">
        <authorList>
            <person name="Zhirakovskaya E."/>
        </authorList>
    </citation>
    <scope>NUCLEOTIDE SEQUENCE</scope>
</reference>
<dbReference type="AlphaFoldDB" id="A0A3B1CZC4"/>
<dbReference type="GO" id="GO:0005525">
    <property type="term" value="F:GTP binding"/>
    <property type="evidence" value="ECO:0007669"/>
    <property type="project" value="UniProtKB-KW"/>
</dbReference>
<evidence type="ECO:0000313" key="8">
    <source>
        <dbReference type="EMBL" id="VAX33812.1"/>
    </source>
</evidence>
<dbReference type="InterPro" id="IPR027417">
    <property type="entry name" value="P-loop_NTPase"/>
</dbReference>
<dbReference type="InterPro" id="IPR005129">
    <property type="entry name" value="GTPase_ArgK"/>
</dbReference>
<proteinExistence type="inferred from homology"/>
<evidence type="ECO:0000256" key="5">
    <source>
        <dbReference type="ARBA" id="ARBA00023186"/>
    </source>
</evidence>
<evidence type="ECO:0000256" key="6">
    <source>
        <dbReference type="SAM" id="MobiDB-lite"/>
    </source>
</evidence>
<dbReference type="GO" id="GO:0003924">
    <property type="term" value="F:GTPase activity"/>
    <property type="evidence" value="ECO:0007669"/>
    <property type="project" value="InterPro"/>
</dbReference>
<evidence type="ECO:0000256" key="3">
    <source>
        <dbReference type="ARBA" id="ARBA00022801"/>
    </source>
</evidence>
<dbReference type="PANTHER" id="PTHR43087:SF1">
    <property type="entry name" value="LAO_AO TRANSPORT SYSTEM ATPASE"/>
    <property type="match status" value="1"/>
</dbReference>
<comment type="similarity">
    <text evidence="1">Belongs to the SIMIBI class G3E GTPase family. ArgK/MeaB subfamily.</text>
</comment>
<dbReference type="Gene3D" id="3.40.50.300">
    <property type="entry name" value="P-loop containing nucleotide triphosphate hydrolases"/>
    <property type="match status" value="1"/>
</dbReference>
<feature type="compositionally biased region" description="Basic and acidic residues" evidence="6">
    <location>
        <begin position="299"/>
        <end position="323"/>
    </location>
</feature>
<evidence type="ECO:0000256" key="2">
    <source>
        <dbReference type="ARBA" id="ARBA00022741"/>
    </source>
</evidence>
<gene>
    <name evidence="8" type="ORF">MNBD_NITROSPIRAE01-1658</name>
</gene>
<dbReference type="SMART" id="SM00382">
    <property type="entry name" value="AAA"/>
    <property type="match status" value="1"/>
</dbReference>
<dbReference type="Pfam" id="PF03308">
    <property type="entry name" value="MeaB"/>
    <property type="match status" value="1"/>
</dbReference>
<dbReference type="EMBL" id="UOGF01000120">
    <property type="protein sequence ID" value="VAX33812.1"/>
    <property type="molecule type" value="Genomic_DNA"/>
</dbReference>
<sequence>MRKISYDNLDAVLEKIINGDVRSVSKVLTAIERRDLRIFPLLKKLYSYTGTAKLLGVTGPAGVGKSTLINRLITAYRKKKKSVGVLAVDPSSPLSGGAILGDRLRMHEHFLDKGVFIRSLATQGTWGGISPALFEAIHVLDAMGKDLIIIETIGVGQDEVRIAQLAQIVLLVLTPGMGDVVQTLKAGLLEIGDMIVLNKADLLQEGQLLETLEETKAGRPVLHLSAESGSGCSGLISHINEAFKKRDVLDARRECFVREELQSLLYEKLRAEGKGFPFTDHLIREIRLRKKDPYSSIESWDKNEGWNKNENRDKNRIPEKSKP</sequence>
<name>A0A3B1CZC4_9ZZZZ</name>